<organism evidence="1 3">
    <name type="scientific">Peronospora matthiolae</name>
    <dbReference type="NCBI Taxonomy" id="2874970"/>
    <lineage>
        <taxon>Eukaryota</taxon>
        <taxon>Sar</taxon>
        <taxon>Stramenopiles</taxon>
        <taxon>Oomycota</taxon>
        <taxon>Peronosporomycetes</taxon>
        <taxon>Peronosporales</taxon>
        <taxon>Peronosporaceae</taxon>
        <taxon>Peronospora</taxon>
    </lineage>
</organism>
<dbReference type="Proteomes" id="UP001162060">
    <property type="component" value="Unassembled WGS sequence"/>
</dbReference>
<protein>
    <submittedName>
        <fullName evidence="1">Uncharacterized protein</fullName>
    </submittedName>
</protein>
<evidence type="ECO:0000313" key="1">
    <source>
        <dbReference type="EMBL" id="CAK7932053.1"/>
    </source>
</evidence>
<dbReference type="EMBL" id="CAKLBY020000188">
    <property type="protein sequence ID" value="CAK7932053.1"/>
    <property type="molecule type" value="Genomic_DNA"/>
</dbReference>
<evidence type="ECO:0000313" key="3">
    <source>
        <dbReference type="Proteomes" id="UP001162060"/>
    </source>
</evidence>
<gene>
    <name evidence="1" type="ORF">PM001_LOCUS17203</name>
    <name evidence="2" type="ORF">PM001_LOCUS27346</name>
</gene>
<reference evidence="1" key="1">
    <citation type="submission" date="2024-01" db="EMBL/GenBank/DDBJ databases">
        <authorList>
            <person name="Webb A."/>
        </authorList>
    </citation>
    <scope>NUCLEOTIDE SEQUENCE</scope>
    <source>
        <strain evidence="1">Pm1</strain>
    </source>
</reference>
<proteinExistence type="predicted"/>
<accession>A0AAV1UFK8</accession>
<comment type="caution">
    <text evidence="1">The sequence shown here is derived from an EMBL/GenBank/DDBJ whole genome shotgun (WGS) entry which is preliminary data.</text>
</comment>
<dbReference type="AlphaFoldDB" id="A0AAV1UFK8"/>
<evidence type="ECO:0000313" key="2">
    <source>
        <dbReference type="EMBL" id="CAK7942196.1"/>
    </source>
</evidence>
<name>A0AAV1UFK8_9STRA</name>
<dbReference type="EMBL" id="CAKLBY020000267">
    <property type="protein sequence ID" value="CAK7942196.1"/>
    <property type="molecule type" value="Genomic_DNA"/>
</dbReference>
<sequence length="92" mass="10958">MHHPDRKVPLSDRFRLAPINVENKIPTPAAIEQYVGEVQNALWELEEQGFQALLVLRVDPRIFADTIMIRYNFLSIHNDEFKRMWEDFSNFK</sequence>